<dbReference type="EMBL" id="BSOT01000011">
    <property type="protein sequence ID" value="GLR72631.1"/>
    <property type="molecule type" value="Genomic_DNA"/>
</dbReference>
<feature type="transmembrane region" description="Helical" evidence="4">
    <location>
        <begin position="135"/>
        <end position="156"/>
    </location>
</feature>
<evidence type="ECO:0000256" key="4">
    <source>
        <dbReference type="SAM" id="Phobius"/>
    </source>
</evidence>
<dbReference type="Gene3D" id="1.10.10.10">
    <property type="entry name" value="Winged helix-like DNA-binding domain superfamily/Winged helix DNA-binding domain"/>
    <property type="match status" value="1"/>
</dbReference>
<evidence type="ECO:0000259" key="5">
    <source>
        <dbReference type="PROSITE" id="PS51755"/>
    </source>
</evidence>
<dbReference type="Gene3D" id="2.120.10.30">
    <property type="entry name" value="TolB, C-terminal domain"/>
    <property type="match status" value="2"/>
</dbReference>
<sequence>MFKINNQKFAFADCVIDPQTNLLVRNSNQKRIEPKTMALLILLVEQKSTVISRQEIFDALWPSVVVGDEVISQLIYSLRNALGDDAKNPKYIETIPKKGYRFIGDVKLVQAVKDGSNDKDVSQATVKLNKYKIPVAFSVLLFTTIAAILLVNRIWLANSQTNHFTIGNILPVTQSNGVESDFAINNKTNEIIYAHTTENTVDLYRRALDKNQALRITNNDWREYSPTWLDDKVILYIREKGNEYQIVKHSLPHDIQVLYESTARIFSIAVTEYRPDEVIFIEFDDFQHNRFNELKSLNMSNGNVEFLHDQYLNLPKEVYLASFSQNGKTLYFVDHSKKSNVLSALQLKQNTIEQINSHFNAIEHVSQLDDSALLIAGTYGATKGIWQTDLLGTPPILLLPMSAGYKVTQAQLYNDNIYYNTYKAPINLSVAHTTHEVVNDLPKLNSEANEISAVFSSDGNIMYFASDRTGYYELWQYDFSTEQIAQITQIEASMIHRPIISSDESKLAMVYEKNTLTLGVFSIQNGKLLGKKSIPRMKYPLSWSKDDKNLYVSEHVRDVNIYHYDVSTLLPTLIQKKAGLFATESDDGQFLTLVDYKHHGVVQKNLNTGEEIKLNNNIDNLDYLVPGQLSVIGDTIFALKYEGEQRYLYQYPLSLDENAFSKNAVMALPASSFILDISSTDESASIASGQKIIFKRQAPSQGNIMLVTLQKN</sequence>
<dbReference type="PROSITE" id="PS51755">
    <property type="entry name" value="OMPR_PHOB"/>
    <property type="match status" value="1"/>
</dbReference>
<keyword evidence="2 3" id="KW-0238">DNA-binding</keyword>
<dbReference type="Pfam" id="PF00486">
    <property type="entry name" value="Trans_reg_C"/>
    <property type="match status" value="1"/>
</dbReference>
<reference evidence="6" key="2">
    <citation type="submission" date="2023-01" db="EMBL/GenBank/DDBJ databases">
        <title>Draft genome sequence of Agaribacter marinus strain NBRC 110023.</title>
        <authorList>
            <person name="Sun Q."/>
            <person name="Mori K."/>
        </authorList>
    </citation>
    <scope>NUCLEOTIDE SEQUENCE</scope>
    <source>
        <strain evidence="6">NBRC 110023</strain>
    </source>
</reference>
<name>A0AA37WJ44_9ALTE</name>
<dbReference type="InterPro" id="IPR011042">
    <property type="entry name" value="6-blade_b-propeller_TolB-like"/>
</dbReference>
<evidence type="ECO:0000313" key="6">
    <source>
        <dbReference type="EMBL" id="GLR72631.1"/>
    </source>
</evidence>
<dbReference type="InterPro" id="IPR011659">
    <property type="entry name" value="WD40"/>
</dbReference>
<dbReference type="PANTHER" id="PTHR36842:SF1">
    <property type="entry name" value="PROTEIN TOLB"/>
    <property type="match status" value="1"/>
</dbReference>
<dbReference type="SMART" id="SM00862">
    <property type="entry name" value="Trans_reg_C"/>
    <property type="match status" value="1"/>
</dbReference>
<dbReference type="InterPro" id="IPR036388">
    <property type="entry name" value="WH-like_DNA-bd_sf"/>
</dbReference>
<dbReference type="SUPFAM" id="SSF46894">
    <property type="entry name" value="C-terminal effector domain of the bipartite response regulators"/>
    <property type="match status" value="1"/>
</dbReference>
<organism evidence="6 7">
    <name type="scientific">Agaribacter marinus</name>
    <dbReference type="NCBI Taxonomy" id="1431249"/>
    <lineage>
        <taxon>Bacteria</taxon>
        <taxon>Pseudomonadati</taxon>
        <taxon>Pseudomonadota</taxon>
        <taxon>Gammaproteobacteria</taxon>
        <taxon>Alteromonadales</taxon>
        <taxon>Alteromonadaceae</taxon>
        <taxon>Agaribacter</taxon>
    </lineage>
</organism>
<dbReference type="Proteomes" id="UP001156601">
    <property type="component" value="Unassembled WGS sequence"/>
</dbReference>
<evidence type="ECO:0000313" key="7">
    <source>
        <dbReference type="Proteomes" id="UP001156601"/>
    </source>
</evidence>
<dbReference type="SUPFAM" id="SSF82171">
    <property type="entry name" value="DPP6 N-terminal domain-like"/>
    <property type="match status" value="2"/>
</dbReference>
<dbReference type="Pfam" id="PF07676">
    <property type="entry name" value="PD40"/>
    <property type="match status" value="1"/>
</dbReference>
<dbReference type="GO" id="GO:0006355">
    <property type="term" value="P:regulation of DNA-templated transcription"/>
    <property type="evidence" value="ECO:0007669"/>
    <property type="project" value="InterPro"/>
</dbReference>
<evidence type="ECO:0000256" key="3">
    <source>
        <dbReference type="PROSITE-ProRule" id="PRU01091"/>
    </source>
</evidence>
<keyword evidence="7" id="KW-1185">Reference proteome</keyword>
<keyword evidence="4" id="KW-0812">Transmembrane</keyword>
<proteinExistence type="inferred from homology"/>
<comment type="caution">
    <text evidence="6">The sequence shown here is derived from an EMBL/GenBank/DDBJ whole genome shotgun (WGS) entry which is preliminary data.</text>
</comment>
<comment type="similarity">
    <text evidence="1">Belongs to the TolB family.</text>
</comment>
<dbReference type="CDD" id="cd00383">
    <property type="entry name" value="trans_reg_C"/>
    <property type="match status" value="1"/>
</dbReference>
<dbReference type="AlphaFoldDB" id="A0AA37WJ44"/>
<protein>
    <recommendedName>
        <fullName evidence="5">OmpR/PhoB-type domain-containing protein</fullName>
    </recommendedName>
</protein>
<dbReference type="RefSeq" id="WP_284219042.1">
    <property type="nucleotide sequence ID" value="NZ_BSOT01000011.1"/>
</dbReference>
<dbReference type="GO" id="GO:0003677">
    <property type="term" value="F:DNA binding"/>
    <property type="evidence" value="ECO:0007669"/>
    <property type="project" value="UniProtKB-UniRule"/>
</dbReference>
<keyword evidence="4" id="KW-1133">Transmembrane helix</keyword>
<accession>A0AA37WJ44</accession>
<feature type="domain" description="OmpR/PhoB-type" evidence="5">
    <location>
        <begin position="6"/>
        <end position="104"/>
    </location>
</feature>
<dbReference type="PANTHER" id="PTHR36842">
    <property type="entry name" value="PROTEIN TOLB HOMOLOG"/>
    <property type="match status" value="1"/>
</dbReference>
<feature type="DNA-binding region" description="OmpR/PhoB-type" evidence="3">
    <location>
        <begin position="6"/>
        <end position="104"/>
    </location>
</feature>
<evidence type="ECO:0000256" key="1">
    <source>
        <dbReference type="ARBA" id="ARBA00009820"/>
    </source>
</evidence>
<reference evidence="6" key="1">
    <citation type="journal article" date="2014" name="Int. J. Syst. Evol. Microbiol.">
        <title>Complete genome sequence of Corynebacterium casei LMG S-19264T (=DSM 44701T), isolated from a smear-ripened cheese.</title>
        <authorList>
            <consortium name="US DOE Joint Genome Institute (JGI-PGF)"/>
            <person name="Walter F."/>
            <person name="Albersmeier A."/>
            <person name="Kalinowski J."/>
            <person name="Ruckert C."/>
        </authorList>
    </citation>
    <scope>NUCLEOTIDE SEQUENCE</scope>
    <source>
        <strain evidence="6">NBRC 110023</strain>
    </source>
</reference>
<keyword evidence="4" id="KW-0472">Membrane</keyword>
<dbReference type="InterPro" id="IPR016032">
    <property type="entry name" value="Sig_transdc_resp-reg_C-effctor"/>
</dbReference>
<gene>
    <name evidence="6" type="ORF">GCM10007852_35390</name>
</gene>
<evidence type="ECO:0000256" key="2">
    <source>
        <dbReference type="ARBA" id="ARBA00023125"/>
    </source>
</evidence>
<dbReference type="InterPro" id="IPR001867">
    <property type="entry name" value="OmpR/PhoB-type_DNA-bd"/>
</dbReference>
<dbReference type="GO" id="GO:0000160">
    <property type="term" value="P:phosphorelay signal transduction system"/>
    <property type="evidence" value="ECO:0007669"/>
    <property type="project" value="InterPro"/>
</dbReference>